<proteinExistence type="predicted"/>
<keyword evidence="3" id="KW-0805">Transcription regulation</keyword>
<protein>
    <recommendedName>
        <fullName evidence="7">Zn(2)-C6 fungal-type domain-containing protein</fullName>
    </recommendedName>
</protein>
<keyword evidence="4" id="KW-0238">DNA-binding</keyword>
<evidence type="ECO:0000256" key="5">
    <source>
        <dbReference type="ARBA" id="ARBA00023163"/>
    </source>
</evidence>
<organism evidence="8 9">
    <name type="scientific">Aspergillus versicolor CBS 583.65</name>
    <dbReference type="NCBI Taxonomy" id="1036611"/>
    <lineage>
        <taxon>Eukaryota</taxon>
        <taxon>Fungi</taxon>
        <taxon>Dikarya</taxon>
        <taxon>Ascomycota</taxon>
        <taxon>Pezizomycotina</taxon>
        <taxon>Eurotiomycetes</taxon>
        <taxon>Eurotiomycetidae</taxon>
        <taxon>Eurotiales</taxon>
        <taxon>Aspergillaceae</taxon>
        <taxon>Aspergillus</taxon>
        <taxon>Aspergillus subgen. Nidulantes</taxon>
    </lineage>
</organism>
<evidence type="ECO:0000256" key="3">
    <source>
        <dbReference type="ARBA" id="ARBA00023015"/>
    </source>
</evidence>
<dbReference type="InterPro" id="IPR050987">
    <property type="entry name" value="AtrR-like"/>
</dbReference>
<dbReference type="CDD" id="cd00067">
    <property type="entry name" value="GAL4"/>
    <property type="match status" value="1"/>
</dbReference>
<dbReference type="InterPro" id="IPR007219">
    <property type="entry name" value="XnlR_reg_dom"/>
</dbReference>
<sequence>MIAHRHCIAATRSRARMRKACDYCRKAKVKCEKNEGSPSCIACERNNTACIITSSVDALSSPRLQHSSPTTYISFKQKSKAVLYDWIYGNAPTSDLLNYADLWKQAVSGVYRRNLTFALSRIALLDDHTDTSKASTKLAGPANVPFSLPWEDEVLQILLTFSECTASLFPLFREEIDGWLAEKTYLHPRLPENPANWAALNVCLAMGYLFHHLQNPNSHEDNVKCKKHLHNALATLPRLLLEDPSLTGIQALLGMVALLNGSLELPSTHAILAVAIRQAHTLGIHRADQTQNTDSERRTRVFWMGYIMDKMSCSPQGLSPLDDYTNNDIVPPDVQRNVQEPQGPSEIQQPPNFQLICRLSTIKARILSSVYATGEVGRKDEHDHHLDKVPSIEELEKELSDCGGLIYSCSRREVELEAMEATSSDRLVTVLILLSYYHSIMMLYKPVYHNLSSDPGATMQAIQVTACINSARKTARLVRYYPVKVSLGVRSLLNYVFTSVVVLTMHLVDAPSASTACDDLQLLHELCAFLSKLIEASQGTHLRMYLETLLRACHCYRGLAERAVLTPSK</sequence>
<keyword evidence="2" id="KW-0479">Metal-binding</keyword>
<dbReference type="GO" id="GO:0006351">
    <property type="term" value="P:DNA-templated transcription"/>
    <property type="evidence" value="ECO:0007669"/>
    <property type="project" value="InterPro"/>
</dbReference>
<dbReference type="InterPro" id="IPR036864">
    <property type="entry name" value="Zn2-C6_fun-type_DNA-bd_sf"/>
</dbReference>
<evidence type="ECO:0000313" key="8">
    <source>
        <dbReference type="EMBL" id="OJJ07551.1"/>
    </source>
</evidence>
<reference evidence="9" key="1">
    <citation type="journal article" date="2017" name="Genome Biol.">
        <title>Comparative genomics reveals high biological diversity and specific adaptations in the industrially and medically important fungal genus Aspergillus.</title>
        <authorList>
            <person name="de Vries R.P."/>
            <person name="Riley R."/>
            <person name="Wiebenga A."/>
            <person name="Aguilar-Osorio G."/>
            <person name="Amillis S."/>
            <person name="Uchima C.A."/>
            <person name="Anderluh G."/>
            <person name="Asadollahi M."/>
            <person name="Askin M."/>
            <person name="Barry K."/>
            <person name="Battaglia E."/>
            <person name="Bayram O."/>
            <person name="Benocci T."/>
            <person name="Braus-Stromeyer S.A."/>
            <person name="Caldana C."/>
            <person name="Canovas D."/>
            <person name="Cerqueira G.C."/>
            <person name="Chen F."/>
            <person name="Chen W."/>
            <person name="Choi C."/>
            <person name="Clum A."/>
            <person name="Dos Santos R.A."/>
            <person name="Damasio A.R."/>
            <person name="Diallinas G."/>
            <person name="Emri T."/>
            <person name="Fekete E."/>
            <person name="Flipphi M."/>
            <person name="Freyberg S."/>
            <person name="Gallo A."/>
            <person name="Gournas C."/>
            <person name="Habgood R."/>
            <person name="Hainaut M."/>
            <person name="Harispe M.L."/>
            <person name="Henrissat B."/>
            <person name="Hilden K.S."/>
            <person name="Hope R."/>
            <person name="Hossain A."/>
            <person name="Karabika E."/>
            <person name="Karaffa L."/>
            <person name="Karanyi Z."/>
            <person name="Krasevec N."/>
            <person name="Kuo A."/>
            <person name="Kusch H."/>
            <person name="LaButti K."/>
            <person name="Lagendijk E.L."/>
            <person name="Lapidus A."/>
            <person name="Levasseur A."/>
            <person name="Lindquist E."/>
            <person name="Lipzen A."/>
            <person name="Logrieco A.F."/>
            <person name="MacCabe A."/>
            <person name="Maekelae M.R."/>
            <person name="Malavazi I."/>
            <person name="Melin P."/>
            <person name="Meyer V."/>
            <person name="Mielnichuk N."/>
            <person name="Miskei M."/>
            <person name="Molnar A.P."/>
            <person name="Mule G."/>
            <person name="Ngan C.Y."/>
            <person name="Orejas M."/>
            <person name="Orosz E."/>
            <person name="Ouedraogo J.P."/>
            <person name="Overkamp K.M."/>
            <person name="Park H.-S."/>
            <person name="Perrone G."/>
            <person name="Piumi F."/>
            <person name="Punt P.J."/>
            <person name="Ram A.F."/>
            <person name="Ramon A."/>
            <person name="Rauscher S."/>
            <person name="Record E."/>
            <person name="Riano-Pachon D.M."/>
            <person name="Robert V."/>
            <person name="Roehrig J."/>
            <person name="Ruller R."/>
            <person name="Salamov A."/>
            <person name="Salih N.S."/>
            <person name="Samson R.A."/>
            <person name="Sandor E."/>
            <person name="Sanguinetti M."/>
            <person name="Schuetze T."/>
            <person name="Sepcic K."/>
            <person name="Shelest E."/>
            <person name="Sherlock G."/>
            <person name="Sophianopoulou V."/>
            <person name="Squina F.M."/>
            <person name="Sun H."/>
            <person name="Susca A."/>
            <person name="Todd R.B."/>
            <person name="Tsang A."/>
            <person name="Unkles S.E."/>
            <person name="van de Wiele N."/>
            <person name="van Rossen-Uffink D."/>
            <person name="Oliveira J.V."/>
            <person name="Vesth T.C."/>
            <person name="Visser J."/>
            <person name="Yu J.-H."/>
            <person name="Zhou M."/>
            <person name="Andersen M.R."/>
            <person name="Archer D.B."/>
            <person name="Baker S.E."/>
            <person name="Benoit I."/>
            <person name="Brakhage A.A."/>
            <person name="Braus G.H."/>
            <person name="Fischer R."/>
            <person name="Frisvad J.C."/>
            <person name="Goldman G.H."/>
            <person name="Houbraken J."/>
            <person name="Oakley B."/>
            <person name="Pocsi I."/>
            <person name="Scazzocchio C."/>
            <person name="Seiboth B."/>
            <person name="vanKuyk P.A."/>
            <person name="Wortman J."/>
            <person name="Dyer P.S."/>
            <person name="Grigoriev I.V."/>
        </authorList>
    </citation>
    <scope>NUCLEOTIDE SEQUENCE [LARGE SCALE GENOMIC DNA]</scope>
    <source>
        <strain evidence="9">CBS 583.65</strain>
    </source>
</reference>
<keyword evidence="9" id="KW-1185">Reference proteome</keyword>
<dbReference type="Gene3D" id="4.10.240.10">
    <property type="entry name" value="Zn(2)-C6 fungal-type DNA-binding domain"/>
    <property type="match status" value="1"/>
</dbReference>
<dbReference type="RefSeq" id="XP_040673313.1">
    <property type="nucleotide sequence ID" value="XM_040818422.1"/>
</dbReference>
<dbReference type="SMART" id="SM00906">
    <property type="entry name" value="Fungal_trans"/>
    <property type="match status" value="1"/>
</dbReference>
<accession>A0A1L9Q1B4</accession>
<keyword evidence="6" id="KW-0539">Nucleus</keyword>
<dbReference type="PANTHER" id="PTHR46910:SF37">
    <property type="entry name" value="ZN(II)2CYS6 TRANSCRIPTION FACTOR (EUROFUNG)"/>
    <property type="match status" value="1"/>
</dbReference>
<dbReference type="Proteomes" id="UP000184073">
    <property type="component" value="Unassembled WGS sequence"/>
</dbReference>
<dbReference type="GO" id="GO:0005634">
    <property type="term" value="C:nucleus"/>
    <property type="evidence" value="ECO:0007669"/>
    <property type="project" value="UniProtKB-SubCell"/>
</dbReference>
<dbReference type="EMBL" id="KV878137">
    <property type="protein sequence ID" value="OJJ07551.1"/>
    <property type="molecule type" value="Genomic_DNA"/>
</dbReference>
<dbReference type="OrthoDB" id="2123952at2759"/>
<dbReference type="CDD" id="cd12148">
    <property type="entry name" value="fungal_TF_MHR"/>
    <property type="match status" value="1"/>
</dbReference>
<evidence type="ECO:0000256" key="4">
    <source>
        <dbReference type="ARBA" id="ARBA00023125"/>
    </source>
</evidence>
<evidence type="ECO:0000256" key="6">
    <source>
        <dbReference type="ARBA" id="ARBA00023242"/>
    </source>
</evidence>
<keyword evidence="5" id="KW-0804">Transcription</keyword>
<dbReference type="GO" id="GO:0000981">
    <property type="term" value="F:DNA-binding transcription factor activity, RNA polymerase II-specific"/>
    <property type="evidence" value="ECO:0007669"/>
    <property type="project" value="InterPro"/>
</dbReference>
<dbReference type="PANTHER" id="PTHR46910">
    <property type="entry name" value="TRANSCRIPTION FACTOR PDR1"/>
    <property type="match status" value="1"/>
</dbReference>
<dbReference type="VEuPathDB" id="FungiDB:ASPVEDRAFT_88797"/>
<dbReference type="GeneID" id="63733933"/>
<comment type="subcellular location">
    <subcellularLocation>
        <location evidence="1">Nucleus</location>
    </subcellularLocation>
</comment>
<gene>
    <name evidence="8" type="ORF">ASPVEDRAFT_88797</name>
</gene>
<evidence type="ECO:0000256" key="1">
    <source>
        <dbReference type="ARBA" id="ARBA00004123"/>
    </source>
</evidence>
<dbReference type="PROSITE" id="PS50048">
    <property type="entry name" value="ZN2_CY6_FUNGAL_2"/>
    <property type="match status" value="1"/>
</dbReference>
<evidence type="ECO:0000256" key="2">
    <source>
        <dbReference type="ARBA" id="ARBA00022723"/>
    </source>
</evidence>
<dbReference type="SMART" id="SM00066">
    <property type="entry name" value="GAL4"/>
    <property type="match status" value="1"/>
</dbReference>
<dbReference type="GO" id="GO:0003677">
    <property type="term" value="F:DNA binding"/>
    <property type="evidence" value="ECO:0007669"/>
    <property type="project" value="UniProtKB-KW"/>
</dbReference>
<dbReference type="AlphaFoldDB" id="A0A1L9Q1B4"/>
<dbReference type="SUPFAM" id="SSF57701">
    <property type="entry name" value="Zn2/Cys6 DNA-binding domain"/>
    <property type="match status" value="1"/>
</dbReference>
<dbReference type="Pfam" id="PF04082">
    <property type="entry name" value="Fungal_trans"/>
    <property type="match status" value="1"/>
</dbReference>
<feature type="domain" description="Zn(2)-C6 fungal-type" evidence="7">
    <location>
        <begin position="20"/>
        <end position="52"/>
    </location>
</feature>
<evidence type="ECO:0000259" key="7">
    <source>
        <dbReference type="PROSITE" id="PS50048"/>
    </source>
</evidence>
<dbReference type="STRING" id="1036611.A0A1L9Q1B4"/>
<dbReference type="PROSITE" id="PS00463">
    <property type="entry name" value="ZN2_CY6_FUNGAL_1"/>
    <property type="match status" value="1"/>
</dbReference>
<dbReference type="Pfam" id="PF00172">
    <property type="entry name" value="Zn_clus"/>
    <property type="match status" value="1"/>
</dbReference>
<name>A0A1L9Q1B4_ASPVE</name>
<dbReference type="InterPro" id="IPR001138">
    <property type="entry name" value="Zn2Cys6_DnaBD"/>
</dbReference>
<dbReference type="GO" id="GO:0008270">
    <property type="term" value="F:zinc ion binding"/>
    <property type="evidence" value="ECO:0007669"/>
    <property type="project" value="InterPro"/>
</dbReference>
<evidence type="ECO:0000313" key="9">
    <source>
        <dbReference type="Proteomes" id="UP000184073"/>
    </source>
</evidence>